<protein>
    <submittedName>
        <fullName evidence="4">Uncharacterized protein LOC108253432</fullName>
    </submittedName>
</protein>
<dbReference type="Pfam" id="PF03184">
    <property type="entry name" value="DDE_1"/>
    <property type="match status" value="1"/>
</dbReference>
<keyword evidence="3" id="KW-1185">Reference proteome</keyword>
<evidence type="ECO:0000313" key="3">
    <source>
        <dbReference type="Proteomes" id="UP000079169"/>
    </source>
</evidence>
<proteinExistence type="predicted"/>
<evidence type="ECO:0000256" key="1">
    <source>
        <dbReference type="SAM" id="MobiDB-lite"/>
    </source>
</evidence>
<dbReference type="PANTHER" id="PTHR19303:SF74">
    <property type="entry name" value="POGO TRANSPOSABLE ELEMENT WITH KRAB DOMAIN"/>
    <property type="match status" value="1"/>
</dbReference>
<dbReference type="PaxDb" id="121845-A0A1S4EL17"/>
<feature type="compositionally biased region" description="Polar residues" evidence="1">
    <location>
        <begin position="340"/>
        <end position="350"/>
    </location>
</feature>
<organism evidence="3 4">
    <name type="scientific">Diaphorina citri</name>
    <name type="common">Asian citrus psyllid</name>
    <dbReference type="NCBI Taxonomy" id="121845"/>
    <lineage>
        <taxon>Eukaryota</taxon>
        <taxon>Metazoa</taxon>
        <taxon>Ecdysozoa</taxon>
        <taxon>Arthropoda</taxon>
        <taxon>Hexapoda</taxon>
        <taxon>Insecta</taxon>
        <taxon>Pterygota</taxon>
        <taxon>Neoptera</taxon>
        <taxon>Paraneoptera</taxon>
        <taxon>Hemiptera</taxon>
        <taxon>Sternorrhyncha</taxon>
        <taxon>Psylloidea</taxon>
        <taxon>Psyllidae</taxon>
        <taxon>Diaphorininae</taxon>
        <taxon>Diaphorina</taxon>
    </lineage>
</organism>
<reference evidence="4" key="1">
    <citation type="submission" date="2025-08" db="UniProtKB">
        <authorList>
            <consortium name="RefSeq"/>
        </authorList>
    </citation>
    <scope>IDENTIFICATION</scope>
</reference>
<dbReference type="PANTHER" id="PTHR19303">
    <property type="entry name" value="TRANSPOSON"/>
    <property type="match status" value="1"/>
</dbReference>
<dbReference type="OMA" id="RATSCNE"/>
<feature type="region of interest" description="Disordered" evidence="1">
    <location>
        <begin position="340"/>
        <end position="362"/>
    </location>
</feature>
<sequence>MHGVSKATVEMVKTYVQSKGMKSPFNNDTPGYDFMIGFEKRWSEQLTRRKPELLTKARAEGLTQFVVDEFFNMYETILKDNNLENHPERIFNLDETGLGTDPTKGKVLVPKSARSAYLRAGGAGKLQYSVLFVASASGETYPPCVIYKATGGLQSIWTHGGPPGTFYSSTESGWMQDYVFEKWLTKFVQVQHIEKPILVTFDGHGSHLTYNVTKIAQENGLILLCLPPNTSHALQPLDVGVFGPMKTEWKNILKNWYRQSRLKNIDKAIFPSLLKQLLKSSFKSEHVIGGFKGSGLYPVNKHAVDGKIVTVESSSALVNNNEQPSTSSAANNTKCITCSSQIDTQPHNQPTSPPVSPSPMKKLREAILQTISPEQTPEKTF</sequence>
<dbReference type="AlphaFoldDB" id="A0A1S4EL17"/>
<accession>A0A1S4EL17</accession>
<dbReference type="GeneID" id="108253432"/>
<evidence type="ECO:0000259" key="2">
    <source>
        <dbReference type="Pfam" id="PF03184"/>
    </source>
</evidence>
<dbReference type="RefSeq" id="XP_017302856.1">
    <property type="nucleotide sequence ID" value="XM_017447367.1"/>
</dbReference>
<name>A0A1S4EL17_DIACI</name>
<feature type="domain" description="DDE-1" evidence="2">
    <location>
        <begin position="132"/>
        <end position="260"/>
    </location>
</feature>
<dbReference type="InterPro" id="IPR050863">
    <property type="entry name" value="CenT-Element_Derived"/>
</dbReference>
<dbReference type="Proteomes" id="UP000079169">
    <property type="component" value="Unplaced"/>
</dbReference>
<dbReference type="GO" id="GO:0003677">
    <property type="term" value="F:DNA binding"/>
    <property type="evidence" value="ECO:0007669"/>
    <property type="project" value="TreeGrafter"/>
</dbReference>
<evidence type="ECO:0000313" key="4">
    <source>
        <dbReference type="RefSeq" id="XP_017302856.1"/>
    </source>
</evidence>
<dbReference type="Gene3D" id="3.30.420.10">
    <property type="entry name" value="Ribonuclease H-like superfamily/Ribonuclease H"/>
    <property type="match status" value="1"/>
</dbReference>
<dbReference type="InterPro" id="IPR004875">
    <property type="entry name" value="DDE_SF_endonuclease_dom"/>
</dbReference>
<dbReference type="STRING" id="121845.A0A1S4EL17"/>
<dbReference type="InterPro" id="IPR036397">
    <property type="entry name" value="RNaseH_sf"/>
</dbReference>
<dbReference type="GO" id="GO:0005634">
    <property type="term" value="C:nucleus"/>
    <property type="evidence" value="ECO:0007669"/>
    <property type="project" value="TreeGrafter"/>
</dbReference>
<gene>
    <name evidence="4" type="primary">LOC108253432</name>
</gene>
<dbReference type="KEGG" id="dci:108253432"/>